<protein>
    <submittedName>
        <fullName evidence="3">Uncharacterized protein</fullName>
    </submittedName>
</protein>
<dbReference type="EMBL" id="CP093367">
    <property type="protein sequence ID" value="UQS82953.1"/>
    <property type="molecule type" value="Genomic_DNA"/>
</dbReference>
<keyword evidence="4" id="KW-1185">Reference proteome</keyword>
<dbReference type="EMBL" id="CP093366">
    <property type="protein sequence ID" value="UQS82833.1"/>
    <property type="molecule type" value="Genomic_DNA"/>
</dbReference>
<evidence type="ECO:0000313" key="4">
    <source>
        <dbReference type="Proteomes" id="UP000831495"/>
    </source>
</evidence>
<gene>
    <name evidence="2" type="ORF">MOO45_04110</name>
    <name evidence="1" type="ORF">MOO45_04185</name>
    <name evidence="3" type="ORF">MOO45_08080</name>
</gene>
<reference evidence="3" key="1">
    <citation type="journal article" date="2022" name="Int. J. Syst. Evol. Microbiol.">
        <title>Apilactobacillus apisilvae sp. nov., Nicolia spurrieriana gen. nov. sp. nov., Bombilactobacillus folatiphilus sp. nov. and Bombilactobacillus thymidiniphilus sp. nov., four new lactic acid bacterial isolates from stingless bees Tetragonula carbonaria and Austroplebeia australis.</title>
        <authorList>
            <person name="Oliphant S.A."/>
            <person name="Watson-Haigh N.S."/>
            <person name="Sumby K.M."/>
            <person name="Gardner J."/>
            <person name="Groom S."/>
            <person name="Jiranek V."/>
        </authorList>
    </citation>
    <scope>NUCLEOTIDE SEQUENCE</scope>
    <source>
        <strain evidence="3">SG4_D2</strain>
        <plasmid evidence="3 4">p1unnamed</plasmid>
    </source>
</reference>
<organism evidence="3 4">
    <name type="scientific">Bombilactobacillus folatiphilus</name>
    <dbReference type="NCBI Taxonomy" id="2923362"/>
    <lineage>
        <taxon>Bacteria</taxon>
        <taxon>Bacillati</taxon>
        <taxon>Bacillota</taxon>
        <taxon>Bacilli</taxon>
        <taxon>Lactobacillales</taxon>
        <taxon>Lactobacillaceae</taxon>
        <taxon>Bombilactobacillus</taxon>
    </lineage>
</organism>
<evidence type="ECO:0000313" key="3">
    <source>
        <dbReference type="EMBL" id="UQS82953.1"/>
    </source>
</evidence>
<dbReference type="RefSeq" id="WP_249513695.1">
    <property type="nucleotide sequence ID" value="NZ_CP093366.1"/>
</dbReference>
<evidence type="ECO:0000313" key="2">
    <source>
        <dbReference type="EMBL" id="UQS82833.1"/>
    </source>
</evidence>
<geneLocation type="plasmid" evidence="3 4">
    <name>p1unnamed</name>
</geneLocation>
<dbReference type="Proteomes" id="UP000831495">
    <property type="component" value="Chromosome"/>
</dbReference>
<dbReference type="Proteomes" id="UP000831495">
    <property type="component" value="Plasmid p1unnamed"/>
</dbReference>
<evidence type="ECO:0000313" key="1">
    <source>
        <dbReference type="EMBL" id="UQS81434.1"/>
    </source>
</evidence>
<proteinExistence type="predicted"/>
<keyword evidence="3" id="KW-0614">Plasmid</keyword>
<sequence length="110" mass="12772">MSNLKFSCDSYNNDDLTIHYRIEITPSEKGDIYYGIQLPSYVEQYSTTQFKVTRIKMKTPQTKIITGEIAFSEQTQLQSYYMKLIIVQNGGIQISRSFFNLIEPNKAKLI</sequence>
<accession>A0ABY4PB10</accession>
<dbReference type="EMBL" id="CP093366">
    <property type="protein sequence ID" value="UQS81434.1"/>
    <property type="molecule type" value="Genomic_DNA"/>
</dbReference>
<name>A0ABY4PB10_9LACO</name>